<dbReference type="GO" id="GO:0034553">
    <property type="term" value="P:mitochondrial respiratory chain complex II assembly"/>
    <property type="evidence" value="ECO:0007669"/>
    <property type="project" value="UniProtKB-UniRule"/>
</dbReference>
<dbReference type="EMBL" id="JABANM010038133">
    <property type="protein sequence ID" value="KAF4678662.1"/>
    <property type="molecule type" value="Genomic_DNA"/>
</dbReference>
<gene>
    <name evidence="7" type="ORF">FOZ62_004879</name>
</gene>
<comment type="similarity">
    <text evidence="2 6">Belongs to the complex I LYR family. SDHAF3 subfamily.</text>
</comment>
<dbReference type="Pfam" id="PF13233">
    <property type="entry name" value="Complex1_LYR_2"/>
    <property type="match status" value="1"/>
</dbReference>
<evidence type="ECO:0000256" key="2">
    <source>
        <dbReference type="ARBA" id="ARBA00006020"/>
    </source>
</evidence>
<dbReference type="Proteomes" id="UP000574390">
    <property type="component" value="Unassembled WGS sequence"/>
</dbReference>
<evidence type="ECO:0000313" key="7">
    <source>
        <dbReference type="EMBL" id="KAF4678662.1"/>
    </source>
</evidence>
<keyword evidence="4 6" id="KW-0496">Mitochondrion</keyword>
<comment type="function">
    <text evidence="6">Plays an essential role in the assembly of succinate dehydrogenase (SDH), an enzyme complex (also referred to as respiratory complex II) that is a component of both the tricarboxylic acid (TCA) cycle and the mitochondrial electron transport chain, and which couples the oxidation of succinate to fumarate with the reduction of ubiquinone (coenzyme Q) to ubiquinol. Promotes maturation of the iron-sulfur protein subunit of the SDH catalytic dimer, protecting it from the deleterious effects of oxidants. May act together with SDHAF1.</text>
</comment>
<dbReference type="GO" id="GO:0006105">
    <property type="term" value="P:succinate metabolic process"/>
    <property type="evidence" value="ECO:0007669"/>
    <property type="project" value="TreeGrafter"/>
</dbReference>
<evidence type="ECO:0000256" key="4">
    <source>
        <dbReference type="ARBA" id="ARBA00023128"/>
    </source>
</evidence>
<evidence type="ECO:0000256" key="6">
    <source>
        <dbReference type="RuleBase" id="RU368039"/>
    </source>
</evidence>
<dbReference type="CDD" id="cd20270">
    <property type="entry name" value="Complex1_LYR_SDHAF3_LYRM10"/>
    <property type="match status" value="1"/>
</dbReference>
<accession>A0A7J6N411</accession>
<name>A0A7J6N411_PEROL</name>
<keyword evidence="3" id="KW-0809">Transit peptide</keyword>
<dbReference type="PANTHER" id="PTHR13137">
    <property type="entry name" value="DC11 ACN9 HOMOLOG"/>
    <property type="match status" value="1"/>
</dbReference>
<organism evidence="7 8">
    <name type="scientific">Perkinsus olseni</name>
    <name type="common">Perkinsus atlanticus</name>
    <dbReference type="NCBI Taxonomy" id="32597"/>
    <lineage>
        <taxon>Eukaryota</taxon>
        <taxon>Sar</taxon>
        <taxon>Alveolata</taxon>
        <taxon>Perkinsozoa</taxon>
        <taxon>Perkinsea</taxon>
        <taxon>Perkinsida</taxon>
        <taxon>Perkinsidae</taxon>
        <taxon>Perkinsus</taxon>
    </lineage>
</organism>
<dbReference type="GO" id="GO:0005759">
    <property type="term" value="C:mitochondrial matrix"/>
    <property type="evidence" value="ECO:0007669"/>
    <property type="project" value="UniProtKB-SubCell"/>
</dbReference>
<comment type="caution">
    <text evidence="7">The sequence shown here is derived from an EMBL/GenBank/DDBJ whole genome shotgun (WGS) entry which is preliminary data.</text>
</comment>
<dbReference type="PANTHER" id="PTHR13137:SF6">
    <property type="entry name" value="SUCCINATE DEHYDROGENASE ASSEMBLY FACTOR 3, MITOCHONDRIAL"/>
    <property type="match status" value="1"/>
</dbReference>
<feature type="non-terminal residue" evidence="7">
    <location>
        <position position="1"/>
    </location>
</feature>
<evidence type="ECO:0000313" key="8">
    <source>
        <dbReference type="Proteomes" id="UP000574390"/>
    </source>
</evidence>
<reference evidence="7 8" key="1">
    <citation type="submission" date="2020-04" db="EMBL/GenBank/DDBJ databases">
        <title>Perkinsus olseni comparative genomics.</title>
        <authorList>
            <person name="Bogema D.R."/>
        </authorList>
    </citation>
    <scope>NUCLEOTIDE SEQUENCE [LARGE SCALE GENOMIC DNA]</scope>
    <source>
        <strain evidence="7">ATCC PRA-205</strain>
    </source>
</reference>
<dbReference type="GO" id="GO:0005758">
    <property type="term" value="C:mitochondrial intermembrane space"/>
    <property type="evidence" value="ECO:0007669"/>
    <property type="project" value="TreeGrafter"/>
</dbReference>
<evidence type="ECO:0000256" key="5">
    <source>
        <dbReference type="ARBA" id="ARBA00023186"/>
    </source>
</evidence>
<sequence>VLGIAIGEEDLCIVDEKLQVTSYWPGMAYIVEAREARKFVMGSRDPQGLFYAVESKPGSVVNVFKHPVVGESMSPSGQCDQAKEAELGGEVLGLSCSGGDIVVIRQPFFLRLFFPMQNRFLRDQSLELYRKILRLHRTKLPTVMRSLGDAYVKKEFRIHLVQQACSDPQLKQFVAQWEKYYSTISEQEVVKGQRMSTAEKSQLNDAQKKQLKALRVEAKKLGSGV</sequence>
<comment type="subunit">
    <text evidence="6">Interacts with the iron-sulfur protein subunit within the SDH catalytic dimer.</text>
</comment>
<keyword evidence="5 6" id="KW-0143">Chaperone</keyword>
<dbReference type="AlphaFoldDB" id="A0A7J6N411"/>
<comment type="subcellular location">
    <subcellularLocation>
        <location evidence="1 6">Mitochondrion matrix</location>
    </subcellularLocation>
</comment>
<evidence type="ECO:0000256" key="3">
    <source>
        <dbReference type="ARBA" id="ARBA00022946"/>
    </source>
</evidence>
<proteinExistence type="inferred from homology"/>
<protein>
    <recommendedName>
        <fullName evidence="6">Succinate dehydrogenase assembly factor 3</fullName>
        <shortName evidence="6">SDH assembly factor 3</shortName>
        <shortName evidence="6">SDHAF3</shortName>
    </recommendedName>
</protein>
<dbReference type="InterPro" id="IPR008381">
    <property type="entry name" value="SDHAF3/Sdh7"/>
</dbReference>
<evidence type="ECO:0000256" key="1">
    <source>
        <dbReference type="ARBA" id="ARBA00004305"/>
    </source>
</evidence>